<feature type="domain" description="DUF7507" evidence="3">
    <location>
        <begin position="51"/>
        <end position="155"/>
    </location>
</feature>
<accession>A0A1H0LJV9</accession>
<feature type="domain" description="DUF7507" evidence="3">
    <location>
        <begin position="288"/>
        <end position="390"/>
    </location>
</feature>
<keyword evidence="2" id="KW-1133">Transmembrane helix</keyword>
<keyword evidence="2" id="KW-0472">Membrane</keyword>
<feature type="domain" description="DUF7507" evidence="3">
    <location>
        <begin position="525"/>
        <end position="630"/>
    </location>
</feature>
<proteinExistence type="predicted"/>
<evidence type="ECO:0000313" key="5">
    <source>
        <dbReference type="Proteomes" id="UP000198741"/>
    </source>
</evidence>
<feature type="domain" description="DUF7507" evidence="3">
    <location>
        <begin position="170"/>
        <end position="273"/>
    </location>
</feature>
<evidence type="ECO:0000256" key="1">
    <source>
        <dbReference type="SAM" id="MobiDB-lite"/>
    </source>
</evidence>
<feature type="domain" description="DUF7507" evidence="3">
    <location>
        <begin position="641"/>
        <end position="738"/>
    </location>
</feature>
<dbReference type="STRING" id="1090615.SAMN04515671_1689"/>
<feature type="region of interest" description="Disordered" evidence="1">
    <location>
        <begin position="258"/>
        <end position="281"/>
    </location>
</feature>
<keyword evidence="5" id="KW-1185">Reference proteome</keyword>
<evidence type="ECO:0000259" key="3">
    <source>
        <dbReference type="Pfam" id="PF24346"/>
    </source>
</evidence>
<name>A0A1H0LJV9_9ACTN</name>
<feature type="compositionally biased region" description="Low complexity" evidence="1">
    <location>
        <begin position="378"/>
        <end position="387"/>
    </location>
</feature>
<dbReference type="Gene3D" id="2.60.40.10">
    <property type="entry name" value="Immunoglobulins"/>
    <property type="match status" value="1"/>
</dbReference>
<keyword evidence="2" id="KW-0812">Transmembrane</keyword>
<dbReference type="OrthoDB" id="3584537at2"/>
<dbReference type="NCBIfam" id="TIGR01451">
    <property type="entry name" value="B_ant_repeat"/>
    <property type="match status" value="5"/>
</dbReference>
<gene>
    <name evidence="4" type="ORF">SAMN04515671_1689</name>
</gene>
<dbReference type="RefSeq" id="WP_090475571.1">
    <property type="nucleotide sequence ID" value="NZ_LT629710.1"/>
</dbReference>
<feature type="domain" description="DUF7507" evidence="3">
    <location>
        <begin position="1"/>
        <end position="34"/>
    </location>
</feature>
<dbReference type="InterPro" id="IPR013783">
    <property type="entry name" value="Ig-like_fold"/>
</dbReference>
<feature type="region of interest" description="Disordered" evidence="1">
    <location>
        <begin position="376"/>
        <end position="398"/>
    </location>
</feature>
<dbReference type="PANTHER" id="PTHR34819:SF3">
    <property type="entry name" value="CELL SURFACE PROTEIN"/>
    <property type="match status" value="1"/>
</dbReference>
<dbReference type="InterPro" id="IPR055354">
    <property type="entry name" value="DUF7507"/>
</dbReference>
<dbReference type="GO" id="GO:0005975">
    <property type="term" value="P:carbohydrate metabolic process"/>
    <property type="evidence" value="ECO:0007669"/>
    <property type="project" value="UniProtKB-ARBA"/>
</dbReference>
<dbReference type="AlphaFoldDB" id="A0A1H0LJV9"/>
<evidence type="ECO:0000256" key="2">
    <source>
        <dbReference type="SAM" id="Phobius"/>
    </source>
</evidence>
<dbReference type="EMBL" id="LT629710">
    <property type="protein sequence ID" value="SDO68316.1"/>
    <property type="molecule type" value="Genomic_DNA"/>
</dbReference>
<reference evidence="4 5" key="1">
    <citation type="submission" date="2016-10" db="EMBL/GenBank/DDBJ databases">
        <authorList>
            <person name="de Groot N.N."/>
        </authorList>
    </citation>
    <scope>NUCLEOTIDE SEQUENCE [LARGE SCALE GENOMIC DNA]</scope>
    <source>
        <strain evidence="5">P4-7,KCTC 19426,CECT 7604</strain>
    </source>
</reference>
<feature type="domain" description="DUF7507" evidence="3">
    <location>
        <begin position="406"/>
        <end position="512"/>
    </location>
</feature>
<dbReference type="InterPro" id="IPR051172">
    <property type="entry name" value="Chlamydia_OmcB"/>
</dbReference>
<dbReference type="Proteomes" id="UP000198741">
    <property type="component" value="Chromosome I"/>
</dbReference>
<dbReference type="Pfam" id="PF24346">
    <property type="entry name" value="DUF7507"/>
    <property type="match status" value="7"/>
</dbReference>
<sequence>MTCTATYTATQADADAGSVINTATATATPPAGDTPPTSEPSTATVAITPGPALTVVKSATPSDPVNFTVGQVITYSFLITNAGNVTLTDVRPTEGTFTGSGTMSAPTCPAGAASLAPGASVTCTATYTLTQADVDAGHVTNAASATGTPPAGDTTPVAPSSTVTIPGTPNPAITVAKTATPSTLTAAGQTVVYSFLVTNTGNVTLTDVHPTETAFSGTGTAPTITCPAGAASLAPGASVTCTATYTATQADADAGTVTNTATATGTPPAGDTTPVSEPSTATVTITPNPAITVVKSAAPISSARAGQTVTYSFLVTNTGNVTLTGVHPVEGVFTGTGTLSAPVCPTGTASLAPGAQMVCTAAYVLSQADINSGAISNTATATGTPPGESTPPVSPPSTVTVPLPPAPAITVVKSASPADAASFKVGEKITYSFVVTNTGNVTLTDVHPSEGTFSGSGTMSAPVCPAGAASLAPGASVTCTAGYTVTQADVDAGKITNVATATGTPPTSTPPVSPPSKVTVPNDPKPALSVLKSASLTTITGAGQKVGYSFLVTNTGNVTLTNVTVSDAGFSGTGPLSPVTCPAAAAKMLPGASITCTASYTTTQADVDAGKLVNTATAGATPPGGGTVTSPPSKVTVTVSKLGLVKTANAIDSNRDGRIDAGDQIAWTLVVTNQGTTTVGDVVVSDPTAGAVTCPASTLTAGESMSCTAPNHTITEADAAAGTVDNTAVATGTGVTTQVQSAHAHASVPVQPAPIAPTPDPPLAYTGAPALPQLLGAAALLLLLGASTTLAARRRRRI</sequence>
<dbReference type="InterPro" id="IPR047589">
    <property type="entry name" value="DUF11_rpt"/>
</dbReference>
<feature type="compositionally biased region" description="Low complexity" evidence="1">
    <location>
        <begin position="258"/>
        <end position="274"/>
    </location>
</feature>
<evidence type="ECO:0000313" key="4">
    <source>
        <dbReference type="EMBL" id="SDO68316.1"/>
    </source>
</evidence>
<protein>
    <submittedName>
        <fullName evidence="4">Conserved repeat domain-containing protein</fullName>
    </submittedName>
</protein>
<feature type="transmembrane region" description="Helical" evidence="2">
    <location>
        <begin position="774"/>
        <end position="792"/>
    </location>
</feature>
<feature type="region of interest" description="Disordered" evidence="1">
    <location>
        <begin position="500"/>
        <end position="520"/>
    </location>
</feature>
<organism evidence="4 5">
    <name type="scientific">Nakamurella panacisegetis</name>
    <dbReference type="NCBI Taxonomy" id="1090615"/>
    <lineage>
        <taxon>Bacteria</taxon>
        <taxon>Bacillati</taxon>
        <taxon>Actinomycetota</taxon>
        <taxon>Actinomycetes</taxon>
        <taxon>Nakamurellales</taxon>
        <taxon>Nakamurellaceae</taxon>
        <taxon>Nakamurella</taxon>
    </lineage>
</organism>
<dbReference type="PANTHER" id="PTHR34819">
    <property type="entry name" value="LARGE CYSTEINE-RICH PERIPLASMIC PROTEIN OMCB"/>
    <property type="match status" value="1"/>
</dbReference>